<gene>
    <name evidence="7" type="ORF">BCL90_3872</name>
    <name evidence="8" type="ORF">E3V97_01135</name>
</gene>
<keyword evidence="1" id="KW-0808">Transferase</keyword>
<evidence type="ECO:0000256" key="1">
    <source>
        <dbReference type="ARBA" id="ARBA00022679"/>
    </source>
</evidence>
<evidence type="ECO:0000313" key="10">
    <source>
        <dbReference type="Proteomes" id="UP000297429"/>
    </source>
</evidence>
<keyword evidence="3" id="KW-0902">Two-component regulatory system</keyword>
<reference evidence="7 9" key="1">
    <citation type="submission" date="2018-10" db="EMBL/GenBank/DDBJ databases">
        <title>Genomic Encyclopedia of Archaeal and Bacterial Type Strains, Phase II (KMG-II): from individual species to whole genera.</title>
        <authorList>
            <person name="Goeker M."/>
        </authorList>
    </citation>
    <scope>NUCLEOTIDE SEQUENCE [LARGE SCALE GENOMIC DNA]</scope>
    <source>
        <strain evidence="7 9">DSM 19624</strain>
    </source>
</reference>
<dbReference type="PANTHER" id="PTHR24421:SF60">
    <property type="entry name" value="SENSOR HISTIDINE KINASE COMP"/>
    <property type="match status" value="1"/>
</dbReference>
<keyword evidence="5" id="KW-1133">Transmembrane helix</keyword>
<dbReference type="SUPFAM" id="SSF48452">
    <property type="entry name" value="TPR-like"/>
    <property type="match status" value="2"/>
</dbReference>
<proteinExistence type="predicted"/>
<dbReference type="Proteomes" id="UP000297429">
    <property type="component" value="Unassembled WGS sequence"/>
</dbReference>
<keyword evidence="4" id="KW-0802">TPR repeat</keyword>
<dbReference type="RefSeq" id="WP_121285644.1">
    <property type="nucleotide sequence ID" value="NZ_RCCK01000013.1"/>
</dbReference>
<dbReference type="CDD" id="cd16917">
    <property type="entry name" value="HATPase_UhpB-NarQ-NarX-like"/>
    <property type="match status" value="1"/>
</dbReference>
<dbReference type="PROSITE" id="PS50005">
    <property type="entry name" value="TPR"/>
    <property type="match status" value="1"/>
</dbReference>
<evidence type="ECO:0000256" key="2">
    <source>
        <dbReference type="ARBA" id="ARBA00022777"/>
    </source>
</evidence>
<dbReference type="GO" id="GO:0016301">
    <property type="term" value="F:kinase activity"/>
    <property type="evidence" value="ECO:0007669"/>
    <property type="project" value="UniProtKB-KW"/>
</dbReference>
<keyword evidence="5" id="KW-0812">Transmembrane</keyword>
<evidence type="ECO:0000313" key="7">
    <source>
        <dbReference type="EMBL" id="RLJ73708.1"/>
    </source>
</evidence>
<dbReference type="SMART" id="SM00028">
    <property type="entry name" value="TPR"/>
    <property type="match status" value="4"/>
</dbReference>
<evidence type="ECO:0000256" key="3">
    <source>
        <dbReference type="ARBA" id="ARBA00023012"/>
    </source>
</evidence>
<evidence type="ECO:0000256" key="4">
    <source>
        <dbReference type="PROSITE-ProRule" id="PRU00339"/>
    </source>
</evidence>
<comment type="caution">
    <text evidence="7">The sequence shown here is derived from an EMBL/GenBank/DDBJ whole genome shotgun (WGS) entry which is preliminary data.</text>
</comment>
<dbReference type="Pfam" id="PF13374">
    <property type="entry name" value="TPR_10"/>
    <property type="match status" value="1"/>
</dbReference>
<reference evidence="8 10" key="2">
    <citation type="submission" date="2019-03" db="EMBL/GenBank/DDBJ databases">
        <authorList>
            <person name="He R.-H."/>
        </authorList>
    </citation>
    <scope>NUCLEOTIDE SEQUENCE [LARGE SCALE GENOMIC DNA]</scope>
    <source>
        <strain evidence="8 10">DSM 19624</strain>
    </source>
</reference>
<dbReference type="AlphaFoldDB" id="A0A497XXU6"/>
<protein>
    <submittedName>
        <fullName evidence="7">Tetratricopeptide repeat protein</fullName>
    </submittedName>
</protein>
<dbReference type="InterPro" id="IPR003594">
    <property type="entry name" value="HATPase_dom"/>
</dbReference>
<evidence type="ECO:0000313" key="8">
    <source>
        <dbReference type="EMBL" id="TFB32670.1"/>
    </source>
</evidence>
<name>A0A497XXU6_9SPHI</name>
<dbReference type="InterPro" id="IPR019734">
    <property type="entry name" value="TPR_rpt"/>
</dbReference>
<keyword evidence="10" id="KW-1185">Reference proteome</keyword>
<dbReference type="InterPro" id="IPR050482">
    <property type="entry name" value="Sensor_HK_TwoCompSys"/>
</dbReference>
<dbReference type="OrthoDB" id="943406at2"/>
<feature type="transmembrane region" description="Helical" evidence="5">
    <location>
        <begin position="355"/>
        <end position="375"/>
    </location>
</feature>
<dbReference type="InterPro" id="IPR011990">
    <property type="entry name" value="TPR-like_helical_dom_sf"/>
</dbReference>
<organism evidence="7 9">
    <name type="scientific">Pedobacter alluvionis</name>
    <dbReference type="NCBI Taxonomy" id="475253"/>
    <lineage>
        <taxon>Bacteria</taxon>
        <taxon>Pseudomonadati</taxon>
        <taxon>Bacteroidota</taxon>
        <taxon>Sphingobacteriia</taxon>
        <taxon>Sphingobacteriales</taxon>
        <taxon>Sphingobacteriaceae</taxon>
        <taxon>Pedobacter</taxon>
    </lineage>
</organism>
<dbReference type="InterPro" id="IPR036890">
    <property type="entry name" value="HATPase_C_sf"/>
</dbReference>
<keyword evidence="2" id="KW-0418">Kinase</keyword>
<accession>A0A497XXU6</accession>
<evidence type="ECO:0000313" key="9">
    <source>
        <dbReference type="Proteomes" id="UP000273898"/>
    </source>
</evidence>
<dbReference type="Gene3D" id="1.25.40.10">
    <property type="entry name" value="Tetratricopeptide repeat domain"/>
    <property type="match status" value="2"/>
</dbReference>
<evidence type="ECO:0000256" key="5">
    <source>
        <dbReference type="SAM" id="Phobius"/>
    </source>
</evidence>
<dbReference type="PANTHER" id="PTHR24421">
    <property type="entry name" value="NITRATE/NITRITE SENSOR PROTEIN NARX-RELATED"/>
    <property type="match status" value="1"/>
</dbReference>
<feature type="domain" description="Histidine kinase/HSP90-like ATPase" evidence="6">
    <location>
        <begin position="490"/>
        <end position="576"/>
    </location>
</feature>
<dbReference type="SUPFAM" id="SSF55874">
    <property type="entry name" value="ATPase domain of HSP90 chaperone/DNA topoisomerase II/histidine kinase"/>
    <property type="match status" value="1"/>
</dbReference>
<dbReference type="Pfam" id="PF13181">
    <property type="entry name" value="TPR_8"/>
    <property type="match status" value="2"/>
</dbReference>
<feature type="repeat" description="TPR" evidence="4">
    <location>
        <begin position="135"/>
        <end position="168"/>
    </location>
</feature>
<dbReference type="Gene3D" id="3.30.565.10">
    <property type="entry name" value="Histidine kinase-like ATPase, C-terminal domain"/>
    <property type="match status" value="1"/>
</dbReference>
<dbReference type="EMBL" id="RCCK01000013">
    <property type="protein sequence ID" value="RLJ73708.1"/>
    <property type="molecule type" value="Genomic_DNA"/>
</dbReference>
<dbReference type="Proteomes" id="UP000273898">
    <property type="component" value="Unassembled WGS sequence"/>
</dbReference>
<dbReference type="EMBL" id="SOPX01000001">
    <property type="protein sequence ID" value="TFB32670.1"/>
    <property type="molecule type" value="Genomic_DNA"/>
</dbReference>
<dbReference type="GO" id="GO:0000160">
    <property type="term" value="P:phosphorelay signal transduction system"/>
    <property type="evidence" value="ECO:0007669"/>
    <property type="project" value="UniProtKB-KW"/>
</dbReference>
<sequence>MILIGILGQNNYDYFHNLDKNSITLKYYHFTLFSLLLLFSCSQNKEAKKKEEINSYYDRAFEFREKKISDSAFRYFSKAKDLFSQQKDSLGIAKCLVNMTMISIDRGDYFGGQEFSLEALHYFNVKEKKQFAYLESNLHELALASFYLKNYDQAIKYYSLSLKYAPDSASTLPTKNNIANAYKNKKEYAKSFEIFQQVLQQKIINPEIYAMTLTNLASAKWEQNKKYDAVPELLEALRIRKRENDTWGQNSSYSHLADYYLKSNPDSALFYATQMYRIAQKIKSPDNQIEALQKLIKLSPPKETKHFFNVYEKLNDSVQTARSAAKNQFALIRYDTEKSKADNLVLQKDNEGKRYQIIILIFGIVLLSLVGTLWYKKRKQRLELEAQNTIRDNKLKTSQKVHDVVANGLYRIMNKLDNQETLKDNPIVNEIEELYEQSRDISYERPRLKNQPFNEKISETLKSFASENTRVILVGNSAPLWEKVSEQAKDEIEHVLQELMVNMGKHSQASDVVIKFEQVQQKINIYYTDNGIGIAGKPQPKNGLTNTGTRIDAIGGTITFDTKVEKGLKIQISFPVS</sequence>
<evidence type="ECO:0000259" key="6">
    <source>
        <dbReference type="Pfam" id="PF02518"/>
    </source>
</evidence>
<keyword evidence="5" id="KW-0472">Membrane</keyword>
<dbReference type="Pfam" id="PF02518">
    <property type="entry name" value="HATPase_c"/>
    <property type="match status" value="1"/>
</dbReference>